<proteinExistence type="predicted"/>
<dbReference type="NCBIfam" id="NF045541">
    <property type="entry name" value="scaf_prot_MCP2"/>
    <property type="match status" value="1"/>
</dbReference>
<reference evidence="2" key="1">
    <citation type="submission" date="2016-08" db="EMBL/GenBank/DDBJ databases">
        <authorList>
            <person name="Seilhamer J.J."/>
        </authorList>
    </citation>
    <scope>NUCLEOTIDE SEQUENCE</scope>
    <source>
        <strain evidence="2">86</strain>
    </source>
</reference>
<sequence>MTNRKMRVDLGRSAVRVRAGTFNEAERTVEVIWSTGAKVKRYDWGKDGWYMEELSMDPKAIRLGRFQNGMSFLDTHEGWSMASRLGAVVRGSVRIEDGEASATVKLSRNALGEQIFQDLKDEIPVPISVGYRVHKYEKSTGEEGQMPTYRAIDWEPMELSAVPIPADAGAHSRSEPQEAYEVEIVTRGAVENEPKVEENFPMKKRDAAKTFNGTQLDALALGAGLTRQDNESDDQLRERLIKVYDAEDEAASRAAADAERETRAAEDARRDEEQRRAAVGNTAPLTTADVQKIVDEARRAETARVTEIRSLGKRAGLEQTVVDTAVDGGTTVDAFRAAMFDKLVERQGRAQTFPHVETGGMDAQETTRKLVANAIMHRNGMVENLEPGANQWRNMSPVEIARDLLMANGMSGRGDNLEILRRALQSTTDFPIILGDVANQRLLAGYQGYLNTFGLIASRNIVPDLKEVTVLELGNAPDLEDITESGEYTRGTAKESKEGFTIGHYGKVFGLTEAILINDKLGAFMKLIEGWGHKAAKLEGDITWGVIIKNKKLKDNVDLFHANHKNLVPGTALSVANLEVARLKFREQTDIDDELIDIEPKYLFTGTAYEMTAQRITTGAFNATQVADITPQAIRSLVPVYEPRINKLSAKAWFLFADQVSTMGRGLQYALLSGHETPRREQRVGFDYDGIEFRIDHYFGAGLTDYRFGVKNPGD</sequence>
<gene>
    <name evidence="2" type="ORF">KL86PLE_90729</name>
</gene>
<protein>
    <submittedName>
        <fullName evidence="2">Putative Peptidase U35 phage prohead HK97</fullName>
    </submittedName>
</protein>
<dbReference type="RefSeq" id="WP_288198836.1">
    <property type="nucleotide sequence ID" value="NZ_LT608334.1"/>
</dbReference>
<dbReference type="EMBL" id="FMJD01000013">
    <property type="protein sequence ID" value="SCM79959.1"/>
    <property type="molecule type" value="Genomic_DNA"/>
</dbReference>
<name>A0A212LRC9_9HYPH</name>
<dbReference type="Pfam" id="PF25209">
    <property type="entry name" value="Phage_capsid_4"/>
    <property type="match status" value="1"/>
</dbReference>
<dbReference type="AlphaFoldDB" id="A0A212LRC9"/>
<evidence type="ECO:0000256" key="1">
    <source>
        <dbReference type="SAM" id="MobiDB-lite"/>
    </source>
</evidence>
<accession>A0A212LRC9</accession>
<feature type="compositionally biased region" description="Basic and acidic residues" evidence="1">
    <location>
        <begin position="256"/>
        <end position="276"/>
    </location>
</feature>
<evidence type="ECO:0000313" key="2">
    <source>
        <dbReference type="EMBL" id="SCM79959.1"/>
    </source>
</evidence>
<feature type="region of interest" description="Disordered" evidence="1">
    <location>
        <begin position="252"/>
        <end position="284"/>
    </location>
</feature>
<organism evidence="2">
    <name type="scientific">uncultured Pleomorphomonas sp</name>
    <dbReference type="NCBI Taxonomy" id="442121"/>
    <lineage>
        <taxon>Bacteria</taxon>
        <taxon>Pseudomonadati</taxon>
        <taxon>Pseudomonadota</taxon>
        <taxon>Alphaproteobacteria</taxon>
        <taxon>Hyphomicrobiales</taxon>
        <taxon>Pleomorphomonadaceae</taxon>
        <taxon>Pleomorphomonas</taxon>
        <taxon>environmental samples</taxon>
    </lineage>
</organism>